<name>A0A6A4TTG2_SCOMX</name>
<accession>A0A6A4TTG2</accession>
<dbReference type="Proteomes" id="UP000438429">
    <property type="component" value="Unassembled WGS sequence"/>
</dbReference>
<evidence type="ECO:0000313" key="1">
    <source>
        <dbReference type="EMBL" id="KAF0045991.1"/>
    </source>
</evidence>
<dbReference type="EMBL" id="VEVO01000002">
    <property type="protein sequence ID" value="KAF0045991.1"/>
    <property type="molecule type" value="Genomic_DNA"/>
</dbReference>
<proteinExistence type="predicted"/>
<sequence>MLFAGGETYTPVITRVKPTTKAVKIWSKDADSTLQRQFRHTDWSVFAADTTDSQTNIHTYTSSVLDYIKKCVEGVTTHKTVKLFSNQKPWMNKEVRLLLKARDTALRSGDREAYSSARSDLRKGISRAKLTYKKRIEEHFNSSDPRRMWQGLNTITNKARCNSSLHSSTSLADELNHLYTRFDRENEEAAVKLTVSSDEDTLQFSTSDVRDILPPLFLCLNTPQPRN</sequence>
<protein>
    <submittedName>
        <fullName evidence="1">Uncharacterized protein</fullName>
    </submittedName>
</protein>
<dbReference type="PANTHER" id="PTHR47510">
    <property type="entry name" value="REVERSE TRANSCRIPTASE DOMAIN-CONTAINING PROTEIN"/>
    <property type="match status" value="1"/>
</dbReference>
<dbReference type="AlphaFoldDB" id="A0A6A4TTG2"/>
<evidence type="ECO:0000313" key="2">
    <source>
        <dbReference type="Proteomes" id="UP000438429"/>
    </source>
</evidence>
<organism evidence="1 2">
    <name type="scientific">Scophthalmus maximus</name>
    <name type="common">Turbot</name>
    <name type="synonym">Psetta maxima</name>
    <dbReference type="NCBI Taxonomy" id="52904"/>
    <lineage>
        <taxon>Eukaryota</taxon>
        <taxon>Metazoa</taxon>
        <taxon>Chordata</taxon>
        <taxon>Craniata</taxon>
        <taxon>Vertebrata</taxon>
        <taxon>Euteleostomi</taxon>
        <taxon>Actinopterygii</taxon>
        <taxon>Neopterygii</taxon>
        <taxon>Teleostei</taxon>
        <taxon>Neoteleostei</taxon>
        <taxon>Acanthomorphata</taxon>
        <taxon>Carangaria</taxon>
        <taxon>Pleuronectiformes</taxon>
        <taxon>Pleuronectoidei</taxon>
        <taxon>Scophthalmidae</taxon>
        <taxon>Scophthalmus</taxon>
    </lineage>
</organism>
<comment type="caution">
    <text evidence="1">The sequence shown here is derived from an EMBL/GenBank/DDBJ whole genome shotgun (WGS) entry which is preliminary data.</text>
</comment>
<gene>
    <name evidence="1" type="ORF">F2P81_002520</name>
</gene>
<dbReference type="PANTHER" id="PTHR47510:SF3">
    <property type="entry name" value="ENDO_EXONUCLEASE_PHOSPHATASE DOMAIN-CONTAINING PROTEIN"/>
    <property type="match status" value="1"/>
</dbReference>
<reference evidence="1 2" key="1">
    <citation type="submission" date="2019-06" db="EMBL/GenBank/DDBJ databases">
        <title>Draft genomes of female and male turbot (Scophthalmus maximus).</title>
        <authorList>
            <person name="Xu H."/>
            <person name="Xu X.-W."/>
            <person name="Shao C."/>
            <person name="Chen S."/>
        </authorList>
    </citation>
    <scope>NUCLEOTIDE SEQUENCE [LARGE SCALE GENOMIC DNA]</scope>
    <source>
        <strain evidence="1">Ysfricsl-2016a</strain>
        <tissue evidence="1">Blood</tissue>
    </source>
</reference>